<dbReference type="PANTHER" id="PTHR43404">
    <property type="entry name" value="LIPOPOLYSACCHARIDE CHOLINEPHOSPHOTRANSFERASE LICD"/>
    <property type="match status" value="1"/>
</dbReference>
<dbReference type="PANTHER" id="PTHR43404:SF2">
    <property type="entry name" value="LIPOPOLYSACCHARIDE CHOLINEPHOSPHOTRANSFERASE LICD"/>
    <property type="match status" value="1"/>
</dbReference>
<dbReference type="RefSeq" id="WP_055153111.1">
    <property type="nucleotide sequence ID" value="NZ_CYZU01000019.1"/>
</dbReference>
<feature type="domain" description="LicD/FKTN/FKRP nucleotidyltransferase" evidence="1">
    <location>
        <begin position="24"/>
        <end position="249"/>
    </location>
</feature>
<protein>
    <submittedName>
        <fullName evidence="2">LPS biosynthesis protein</fullName>
    </submittedName>
</protein>
<gene>
    <name evidence="2" type="ORF">ERS852491_02244</name>
</gene>
<accession>A0A174FAJ0</accession>
<reference evidence="2 3" key="1">
    <citation type="submission" date="2015-09" db="EMBL/GenBank/DDBJ databases">
        <authorList>
            <consortium name="Pathogen Informatics"/>
        </authorList>
    </citation>
    <scope>NUCLEOTIDE SEQUENCE [LARGE SCALE GENOMIC DNA]</scope>
    <source>
        <strain evidence="2 3">2789STDY5834876</strain>
    </source>
</reference>
<evidence type="ECO:0000313" key="3">
    <source>
        <dbReference type="Proteomes" id="UP000095544"/>
    </source>
</evidence>
<name>A0A174FAJ0_9FIRM</name>
<proteinExistence type="predicted"/>
<dbReference type="OrthoDB" id="9786100at2"/>
<dbReference type="InterPro" id="IPR052942">
    <property type="entry name" value="LPS_cholinephosphotransferase"/>
</dbReference>
<evidence type="ECO:0000259" key="1">
    <source>
        <dbReference type="Pfam" id="PF04991"/>
    </source>
</evidence>
<dbReference type="InterPro" id="IPR007074">
    <property type="entry name" value="LicD/FKTN/FKRP_NTP_transf"/>
</dbReference>
<dbReference type="GO" id="GO:0009100">
    <property type="term" value="P:glycoprotein metabolic process"/>
    <property type="evidence" value="ECO:0007669"/>
    <property type="project" value="UniProtKB-ARBA"/>
</dbReference>
<dbReference type="STRING" id="39482.ERS852491_02244"/>
<evidence type="ECO:0000313" key="2">
    <source>
        <dbReference type="EMBL" id="CUO45175.1"/>
    </source>
</evidence>
<sequence>MNEKDLEKLHELLVMQSEEVKRICNDNGINYSLTGGSMIGAVRHKGFIPWDDDMDIAMLRDDYNKFLKACETQLGSAFEIQTMDNDPNYFFGFAKIMLKDTYLVQYCHEKTKQKKGIYIDIFPLDNVPANIKDRKKQKRKIYLLIKMLARKGKAGIEDKSSFLKFIAFHLIDFVNIFFSMKYLKSKLFENMTRFNCKKTELVCNMSGYYGYDKETTYRKYFEETIVVPFENTEFSIIKEYNAFLRTVYGDYMKLPPKEKRHTHGFQSLDFGPYKNA</sequence>
<dbReference type="EMBL" id="CYZU01000019">
    <property type="protein sequence ID" value="CUO45175.1"/>
    <property type="molecule type" value="Genomic_DNA"/>
</dbReference>
<dbReference type="Pfam" id="PF04991">
    <property type="entry name" value="LicD"/>
    <property type="match status" value="1"/>
</dbReference>
<dbReference type="AlphaFoldDB" id="A0A174FAJ0"/>
<dbReference type="Proteomes" id="UP000095544">
    <property type="component" value="Unassembled WGS sequence"/>
</dbReference>
<organism evidence="2 3">
    <name type="scientific">Faecalicatena contorta</name>
    <dbReference type="NCBI Taxonomy" id="39482"/>
    <lineage>
        <taxon>Bacteria</taxon>
        <taxon>Bacillati</taxon>
        <taxon>Bacillota</taxon>
        <taxon>Clostridia</taxon>
        <taxon>Lachnospirales</taxon>
        <taxon>Lachnospiraceae</taxon>
        <taxon>Faecalicatena</taxon>
    </lineage>
</organism>